<evidence type="ECO:0000313" key="12">
    <source>
        <dbReference type="EMBL" id="GAA4938630.1"/>
    </source>
</evidence>
<keyword evidence="7" id="KW-0804">Transcription</keyword>
<dbReference type="Gene3D" id="1.10.10.10">
    <property type="entry name" value="Winged helix-like DNA-binding domain superfamily/Winged helix DNA-binding domain"/>
    <property type="match status" value="1"/>
</dbReference>
<dbReference type="FunFam" id="1.10.10.10:FF:000099">
    <property type="entry name" value="Two-component system response regulator TorR"/>
    <property type="match status" value="1"/>
</dbReference>
<dbReference type="Pfam" id="PF00486">
    <property type="entry name" value="Trans_reg_C"/>
    <property type="match status" value="1"/>
</dbReference>
<gene>
    <name evidence="12" type="primary">parR</name>
    <name evidence="12" type="ORF">GCM10025791_15880</name>
</gene>
<evidence type="ECO:0000259" key="10">
    <source>
        <dbReference type="PROSITE" id="PS50110"/>
    </source>
</evidence>
<keyword evidence="3 8" id="KW-0597">Phosphoprotein</keyword>
<dbReference type="InterPro" id="IPR001867">
    <property type="entry name" value="OmpR/PhoB-type_DNA-bd"/>
</dbReference>
<evidence type="ECO:0000256" key="6">
    <source>
        <dbReference type="ARBA" id="ARBA00023125"/>
    </source>
</evidence>
<evidence type="ECO:0000256" key="1">
    <source>
        <dbReference type="ARBA" id="ARBA00004496"/>
    </source>
</evidence>
<evidence type="ECO:0000256" key="2">
    <source>
        <dbReference type="ARBA" id="ARBA00022490"/>
    </source>
</evidence>
<dbReference type="InterPro" id="IPR001789">
    <property type="entry name" value="Sig_transdc_resp-reg_receiver"/>
</dbReference>
<protein>
    <submittedName>
        <fullName evidence="12">Response regulator transcription factor ParR</fullName>
    </submittedName>
</protein>
<evidence type="ECO:0000313" key="13">
    <source>
        <dbReference type="Proteomes" id="UP001409585"/>
    </source>
</evidence>
<keyword evidence="13" id="KW-1185">Reference proteome</keyword>
<dbReference type="RefSeq" id="WP_345419765.1">
    <property type="nucleotide sequence ID" value="NZ_AP031496.1"/>
</dbReference>
<dbReference type="Proteomes" id="UP001409585">
    <property type="component" value="Unassembled WGS sequence"/>
</dbReference>
<dbReference type="GO" id="GO:0000156">
    <property type="term" value="F:phosphorelay response regulator activity"/>
    <property type="evidence" value="ECO:0007669"/>
    <property type="project" value="TreeGrafter"/>
</dbReference>
<feature type="domain" description="OmpR/PhoB-type" evidence="11">
    <location>
        <begin position="134"/>
        <end position="233"/>
    </location>
</feature>
<keyword evidence="5" id="KW-0805">Transcription regulation</keyword>
<evidence type="ECO:0000259" key="11">
    <source>
        <dbReference type="PROSITE" id="PS51755"/>
    </source>
</evidence>
<dbReference type="GO" id="GO:0006355">
    <property type="term" value="P:regulation of DNA-templated transcription"/>
    <property type="evidence" value="ECO:0007669"/>
    <property type="project" value="InterPro"/>
</dbReference>
<dbReference type="SMART" id="SM00448">
    <property type="entry name" value="REC"/>
    <property type="match status" value="1"/>
</dbReference>
<dbReference type="Pfam" id="PF00072">
    <property type="entry name" value="Response_reg"/>
    <property type="match status" value="1"/>
</dbReference>
<dbReference type="InterPro" id="IPR039420">
    <property type="entry name" value="WalR-like"/>
</dbReference>
<accession>A0AAV3U0K8</accession>
<keyword evidence="4" id="KW-0902">Two-component regulatory system</keyword>
<comment type="caution">
    <text evidence="12">The sequence shown here is derived from an EMBL/GenBank/DDBJ whole genome shotgun (WGS) entry which is preliminary data.</text>
</comment>
<dbReference type="InterPro" id="IPR036388">
    <property type="entry name" value="WH-like_DNA-bd_sf"/>
</dbReference>
<dbReference type="SUPFAM" id="SSF46894">
    <property type="entry name" value="C-terminal effector domain of the bipartite response regulators"/>
    <property type="match status" value="1"/>
</dbReference>
<keyword evidence="6 9" id="KW-0238">DNA-binding</keyword>
<dbReference type="SUPFAM" id="SSF52172">
    <property type="entry name" value="CheY-like"/>
    <property type="match status" value="1"/>
</dbReference>
<dbReference type="PANTHER" id="PTHR48111:SF47">
    <property type="entry name" value="TRANSCRIPTIONAL REGULATORY PROTEIN RSTA"/>
    <property type="match status" value="1"/>
</dbReference>
<evidence type="ECO:0000256" key="4">
    <source>
        <dbReference type="ARBA" id="ARBA00023012"/>
    </source>
</evidence>
<dbReference type="GO" id="GO:0032993">
    <property type="term" value="C:protein-DNA complex"/>
    <property type="evidence" value="ECO:0007669"/>
    <property type="project" value="TreeGrafter"/>
</dbReference>
<proteinExistence type="predicted"/>
<dbReference type="Gene3D" id="6.10.250.690">
    <property type="match status" value="1"/>
</dbReference>
<dbReference type="FunFam" id="3.40.50.2300:FF:000001">
    <property type="entry name" value="DNA-binding response regulator PhoB"/>
    <property type="match status" value="1"/>
</dbReference>
<feature type="modified residue" description="4-aspartylphosphate" evidence="8">
    <location>
        <position position="56"/>
    </location>
</feature>
<evidence type="ECO:0000256" key="7">
    <source>
        <dbReference type="ARBA" id="ARBA00023163"/>
    </source>
</evidence>
<organism evidence="12 13">
    <name type="scientific">Halioxenophilus aromaticivorans</name>
    <dbReference type="NCBI Taxonomy" id="1306992"/>
    <lineage>
        <taxon>Bacteria</taxon>
        <taxon>Pseudomonadati</taxon>
        <taxon>Pseudomonadota</taxon>
        <taxon>Gammaproteobacteria</taxon>
        <taxon>Alteromonadales</taxon>
        <taxon>Alteromonadaceae</taxon>
        <taxon>Halioxenophilus</taxon>
    </lineage>
</organism>
<evidence type="ECO:0000256" key="9">
    <source>
        <dbReference type="PROSITE-ProRule" id="PRU01091"/>
    </source>
</evidence>
<dbReference type="GO" id="GO:0000976">
    <property type="term" value="F:transcription cis-regulatory region binding"/>
    <property type="evidence" value="ECO:0007669"/>
    <property type="project" value="TreeGrafter"/>
</dbReference>
<evidence type="ECO:0000256" key="5">
    <source>
        <dbReference type="ARBA" id="ARBA00023015"/>
    </source>
</evidence>
<evidence type="ECO:0000256" key="8">
    <source>
        <dbReference type="PROSITE-ProRule" id="PRU00169"/>
    </source>
</evidence>
<feature type="DNA-binding region" description="OmpR/PhoB-type" evidence="9">
    <location>
        <begin position="134"/>
        <end position="233"/>
    </location>
</feature>
<sequence>MSTAPTNLLLIEDDQRLAELTQRYLQQHNYHVVVEHHGDNALATFHRCRPDLILLDIMLPGTDGLTLCKQLKQTANVPIILLTARNTHMDEVVGLETGADDYLCKPAEPMVLLARIRNLLRRHEPADLNPETAPRDICLGGLRINRFSRDVWYQENPVTLSSQEYDLLMFLVINADCIMSRDDLLKQIRGIEYDGQDRTVDVYISRLRKAFDDNPTAPEKIKTVWGKGYLLPRDAW</sequence>
<dbReference type="Gene3D" id="3.40.50.2300">
    <property type="match status" value="1"/>
</dbReference>
<dbReference type="PROSITE" id="PS50110">
    <property type="entry name" value="RESPONSE_REGULATORY"/>
    <property type="match status" value="1"/>
</dbReference>
<dbReference type="PROSITE" id="PS51755">
    <property type="entry name" value="OMPR_PHOB"/>
    <property type="match status" value="1"/>
</dbReference>
<evidence type="ECO:0000256" key="3">
    <source>
        <dbReference type="ARBA" id="ARBA00022553"/>
    </source>
</evidence>
<reference evidence="13" key="1">
    <citation type="journal article" date="2019" name="Int. J. Syst. Evol. Microbiol.">
        <title>The Global Catalogue of Microorganisms (GCM) 10K type strain sequencing project: providing services to taxonomists for standard genome sequencing and annotation.</title>
        <authorList>
            <consortium name="The Broad Institute Genomics Platform"/>
            <consortium name="The Broad Institute Genome Sequencing Center for Infectious Disease"/>
            <person name="Wu L."/>
            <person name="Ma J."/>
        </authorList>
    </citation>
    <scope>NUCLEOTIDE SEQUENCE [LARGE SCALE GENOMIC DNA]</scope>
    <source>
        <strain evidence="13">JCM 19134</strain>
    </source>
</reference>
<feature type="domain" description="Response regulatory" evidence="10">
    <location>
        <begin position="7"/>
        <end position="120"/>
    </location>
</feature>
<dbReference type="InterPro" id="IPR016032">
    <property type="entry name" value="Sig_transdc_resp-reg_C-effctor"/>
</dbReference>
<name>A0AAV3U0K8_9ALTE</name>
<keyword evidence="2" id="KW-0963">Cytoplasm</keyword>
<dbReference type="CDD" id="cd00383">
    <property type="entry name" value="trans_reg_C"/>
    <property type="match status" value="1"/>
</dbReference>
<dbReference type="GO" id="GO:0005829">
    <property type="term" value="C:cytosol"/>
    <property type="evidence" value="ECO:0007669"/>
    <property type="project" value="TreeGrafter"/>
</dbReference>
<dbReference type="EMBL" id="BAABLX010000009">
    <property type="protein sequence ID" value="GAA4938630.1"/>
    <property type="molecule type" value="Genomic_DNA"/>
</dbReference>
<dbReference type="InterPro" id="IPR011006">
    <property type="entry name" value="CheY-like_superfamily"/>
</dbReference>
<dbReference type="PANTHER" id="PTHR48111">
    <property type="entry name" value="REGULATOR OF RPOS"/>
    <property type="match status" value="1"/>
</dbReference>
<comment type="subcellular location">
    <subcellularLocation>
        <location evidence="1">Cytoplasm</location>
    </subcellularLocation>
</comment>
<dbReference type="AlphaFoldDB" id="A0AAV3U0K8"/>
<dbReference type="SMART" id="SM00862">
    <property type="entry name" value="Trans_reg_C"/>
    <property type="match status" value="1"/>
</dbReference>